<organism evidence="13 14">
    <name type="scientific">Solilutibacter silvestris</name>
    <dbReference type="NCBI Taxonomy" id="1645665"/>
    <lineage>
        <taxon>Bacteria</taxon>
        <taxon>Pseudomonadati</taxon>
        <taxon>Pseudomonadota</taxon>
        <taxon>Gammaproteobacteria</taxon>
        <taxon>Lysobacterales</taxon>
        <taxon>Lysobacteraceae</taxon>
        <taxon>Solilutibacter</taxon>
    </lineage>
</organism>
<dbReference type="RefSeq" id="WP_103074433.1">
    <property type="nucleotide sequence ID" value="NZ_NPZB01000001.1"/>
</dbReference>
<dbReference type="EMBL" id="NPZB01000001">
    <property type="protein sequence ID" value="PNS09377.1"/>
    <property type="molecule type" value="Genomic_DNA"/>
</dbReference>
<keyword evidence="11" id="KW-0448">Lipopolysaccharide biosynthesis</keyword>
<dbReference type="InterPro" id="IPR010023">
    <property type="entry name" value="KdsC_fam"/>
</dbReference>
<proteinExistence type="inferred from homology"/>
<feature type="binding site" evidence="12">
    <location>
        <position position="24"/>
    </location>
    <ligand>
        <name>substrate</name>
    </ligand>
</feature>
<evidence type="ECO:0000256" key="8">
    <source>
        <dbReference type="ARBA" id="ARBA00022801"/>
    </source>
</evidence>
<evidence type="ECO:0000256" key="11">
    <source>
        <dbReference type="PIRNR" id="PIRNR006118"/>
    </source>
</evidence>
<dbReference type="GO" id="GO:0046872">
    <property type="term" value="F:metal ion binding"/>
    <property type="evidence" value="ECO:0007669"/>
    <property type="project" value="UniProtKB-UniRule"/>
</dbReference>
<dbReference type="GO" id="GO:0009103">
    <property type="term" value="P:lipopolysaccharide biosynthetic process"/>
    <property type="evidence" value="ECO:0007669"/>
    <property type="project" value="UniProtKB-UniRule"/>
</dbReference>
<evidence type="ECO:0000256" key="9">
    <source>
        <dbReference type="ARBA" id="ARBA00022842"/>
    </source>
</evidence>
<evidence type="ECO:0000256" key="12">
    <source>
        <dbReference type="PIRSR" id="PIRSR006118-2"/>
    </source>
</evidence>
<comment type="function">
    <text evidence="11">Catalyzes the hydrolysis of 3-deoxy-D-manno-octulosonate 8-phosphate (KDO 8-P) to 3-deoxy-D-manno-octulosonate (KDO) and inorganic phosphate.</text>
</comment>
<evidence type="ECO:0000256" key="7">
    <source>
        <dbReference type="ARBA" id="ARBA00022723"/>
    </source>
</evidence>
<evidence type="ECO:0000313" key="14">
    <source>
        <dbReference type="Proteomes" id="UP000236220"/>
    </source>
</evidence>
<dbReference type="Gene3D" id="3.40.50.1000">
    <property type="entry name" value="HAD superfamily/HAD-like"/>
    <property type="match status" value="1"/>
</dbReference>
<evidence type="ECO:0000256" key="2">
    <source>
        <dbReference type="ARBA" id="ARBA00001946"/>
    </source>
</evidence>
<dbReference type="OrthoDB" id="9805604at2"/>
<dbReference type="PIRSF" id="PIRSF006118">
    <property type="entry name" value="KDO8-P_Ptase"/>
    <property type="match status" value="1"/>
</dbReference>
<gene>
    <name evidence="13" type="ORF">Lysil_1006</name>
</gene>
<comment type="caution">
    <text evidence="13">The sequence shown here is derived from an EMBL/GenBank/DDBJ whole genome shotgun (WGS) entry which is preliminary data.</text>
</comment>
<evidence type="ECO:0000256" key="3">
    <source>
        <dbReference type="ARBA" id="ARBA00005893"/>
    </source>
</evidence>
<keyword evidence="9 11" id="KW-0460">Magnesium</keyword>
<evidence type="ECO:0000256" key="10">
    <source>
        <dbReference type="ARBA" id="ARBA00031051"/>
    </source>
</evidence>
<keyword evidence="8 11" id="KW-0378">Hydrolase</keyword>
<protein>
    <recommendedName>
        <fullName evidence="6 11">3-deoxy-D-manno-octulosonate 8-phosphate phosphatase KdsC</fullName>
        <ecNumber evidence="5 11">3.1.3.45</ecNumber>
    </recommendedName>
    <alternativeName>
        <fullName evidence="10 11">KDO 8-P phosphatase</fullName>
    </alternativeName>
</protein>
<keyword evidence="14" id="KW-1185">Reference proteome</keyword>
<comment type="subunit">
    <text evidence="4 11">Homotetramer.</text>
</comment>
<accession>A0A2K1Q352</accession>
<dbReference type="NCBIfam" id="TIGR01670">
    <property type="entry name" value="KdsC-phosphatas"/>
    <property type="match status" value="1"/>
</dbReference>
<feature type="binding site" evidence="12">
    <location>
        <position position="115"/>
    </location>
    <ligand>
        <name>Mg(2+)</name>
        <dbReference type="ChEBI" id="CHEBI:18420"/>
    </ligand>
</feature>
<dbReference type="GO" id="GO:0019143">
    <property type="term" value="F:3-deoxy-manno-octulosonate-8-phosphatase activity"/>
    <property type="evidence" value="ECO:0007669"/>
    <property type="project" value="UniProtKB-UniRule"/>
</dbReference>
<dbReference type="SFLD" id="SFLDG01138">
    <property type="entry name" value="C1.6.2:_Deoxy-d-mannose-octulo"/>
    <property type="match status" value="1"/>
</dbReference>
<dbReference type="InterPro" id="IPR023214">
    <property type="entry name" value="HAD_sf"/>
</dbReference>
<keyword evidence="7 11" id="KW-0479">Metal-binding</keyword>
<evidence type="ECO:0000256" key="6">
    <source>
        <dbReference type="ARBA" id="ARBA00020092"/>
    </source>
</evidence>
<comment type="catalytic activity">
    <reaction evidence="1 11">
        <text>3-deoxy-alpha-D-manno-2-octulosonate-8-phosphate + H2O = 3-deoxy-alpha-D-manno-oct-2-ulosonate + phosphate</text>
        <dbReference type="Rhea" id="RHEA:11500"/>
        <dbReference type="ChEBI" id="CHEBI:15377"/>
        <dbReference type="ChEBI" id="CHEBI:43474"/>
        <dbReference type="ChEBI" id="CHEBI:85985"/>
        <dbReference type="ChEBI" id="CHEBI:85986"/>
        <dbReference type="EC" id="3.1.3.45"/>
    </reaction>
</comment>
<evidence type="ECO:0000313" key="13">
    <source>
        <dbReference type="EMBL" id="PNS09377.1"/>
    </source>
</evidence>
<comment type="similarity">
    <text evidence="3 11">Belongs to the KdsC family.</text>
</comment>
<dbReference type="InterPro" id="IPR036412">
    <property type="entry name" value="HAD-like_sf"/>
</dbReference>
<dbReference type="Pfam" id="PF08282">
    <property type="entry name" value="Hydrolase_3"/>
    <property type="match status" value="1"/>
</dbReference>
<dbReference type="FunFam" id="3.40.50.1000:FF:000029">
    <property type="entry name" value="3-deoxy-D-manno-octulosonate 8-phosphate phosphatase KdsC"/>
    <property type="match status" value="1"/>
</dbReference>
<dbReference type="AlphaFoldDB" id="A0A2K1Q352"/>
<dbReference type="CDD" id="cd01630">
    <property type="entry name" value="HAD_KDO-like"/>
    <property type="match status" value="1"/>
</dbReference>
<dbReference type="InterPro" id="IPR050793">
    <property type="entry name" value="CMP-NeuNAc_synthase"/>
</dbReference>
<dbReference type="GO" id="GO:0008781">
    <property type="term" value="F:N-acylneuraminate cytidylyltransferase activity"/>
    <property type="evidence" value="ECO:0007669"/>
    <property type="project" value="TreeGrafter"/>
</dbReference>
<reference evidence="13 14" key="1">
    <citation type="submission" date="2017-08" db="EMBL/GenBank/DDBJ databases">
        <title>Lysobacter sylvestris genome.</title>
        <authorList>
            <person name="Zhang D.-C."/>
            <person name="Albuquerque L."/>
            <person name="Franca L."/>
            <person name="Froufe H.J.C."/>
            <person name="Barroso C."/>
            <person name="Egas C."/>
            <person name="Da Costa M."/>
            <person name="Margesin R."/>
        </authorList>
    </citation>
    <scope>NUCLEOTIDE SEQUENCE [LARGE SCALE GENOMIC DNA]</scope>
    <source>
        <strain evidence="13 14">AM20-91</strain>
    </source>
</reference>
<dbReference type="PANTHER" id="PTHR21485:SF3">
    <property type="entry name" value="N-ACYLNEURAMINATE CYTIDYLYLTRANSFERASE"/>
    <property type="match status" value="1"/>
</dbReference>
<name>A0A2K1Q352_9GAMM</name>
<feature type="binding site" evidence="12">
    <location>
        <position position="22"/>
    </location>
    <ligand>
        <name>Mg(2+)</name>
        <dbReference type="ChEBI" id="CHEBI:18420"/>
    </ligand>
</feature>
<evidence type="ECO:0000256" key="5">
    <source>
        <dbReference type="ARBA" id="ARBA00013066"/>
    </source>
</evidence>
<dbReference type="SUPFAM" id="SSF56784">
    <property type="entry name" value="HAD-like"/>
    <property type="match status" value="1"/>
</dbReference>
<evidence type="ECO:0000256" key="1">
    <source>
        <dbReference type="ARBA" id="ARBA00000898"/>
    </source>
</evidence>
<dbReference type="SFLD" id="SFLDS00003">
    <property type="entry name" value="Haloacid_Dehalogenase"/>
    <property type="match status" value="1"/>
</dbReference>
<dbReference type="Proteomes" id="UP000236220">
    <property type="component" value="Unassembled WGS sequence"/>
</dbReference>
<dbReference type="SFLD" id="SFLDG01136">
    <property type="entry name" value="C1.6:_Phosphoserine_Phosphatas"/>
    <property type="match status" value="1"/>
</dbReference>
<sequence length="180" mass="19461">MHPPYTPDLLARAARIRLIGFDVDGTLTDGRLQFDDHGHEFKSFHAQDGMGMVLLRESGIDTAIVTARISPLVELRGQSLGVQHIHTHERRKLARMQAIAAEMGIAMDEVAFMGDDLPDLATLRAVGLSIAPADAHPWVLAEADWITPRKGGRGGARDACDLLLAAHGKLDAILALGEHP</sequence>
<dbReference type="EC" id="3.1.3.45" evidence="5 11"/>
<dbReference type="PANTHER" id="PTHR21485">
    <property type="entry name" value="HAD SUPERFAMILY MEMBERS CMAS AND KDSC"/>
    <property type="match status" value="1"/>
</dbReference>
<evidence type="ECO:0000256" key="4">
    <source>
        <dbReference type="ARBA" id="ARBA00011881"/>
    </source>
</evidence>
<comment type="cofactor">
    <cofactor evidence="2 11 12">
        <name>Mg(2+)</name>
        <dbReference type="ChEBI" id="CHEBI:18420"/>
    </cofactor>
</comment>